<protein>
    <recommendedName>
        <fullName evidence="5">PHD-type domain-containing protein</fullName>
    </recommendedName>
</protein>
<comment type="caution">
    <text evidence="7">The sequence shown here is derived from an EMBL/GenBank/DDBJ whole genome shotgun (WGS) entry which is preliminary data.</text>
</comment>
<sequence>MSPPTKTFKCGSCNDNINKNQTSIQCKECALWFHITCAKIPEKVLSALKDSRLSFTCTSCNNDPRSGFETMLRNEISSLNCKIDDFINKVDSEQTSIKNALADTVASLKSEIASCLKEMKSEIVDCNKLINNVEISTSNKITALEEENNCLHRRLNRTNIIVTGLPAGIDDLMPVIMKLGTIFDVPICTYDLQYICYMNNRKSILVKFNSIFVRDKIMSQYFKTRSLKVRDFVDGDVDLRVYLNDHYSPAASRLNMICKKLLRKDLIKKFRIMNSDRLRVKLTLPDDSEVVYSPSQCADLLDDGR</sequence>
<evidence type="ECO:0000256" key="4">
    <source>
        <dbReference type="PROSITE-ProRule" id="PRU00146"/>
    </source>
</evidence>
<dbReference type="PROSITE" id="PS50016">
    <property type="entry name" value="ZF_PHD_2"/>
    <property type="match status" value="1"/>
</dbReference>
<reference evidence="7 8" key="1">
    <citation type="journal article" date="2015" name="Nat. Commun.">
        <title>Lucilia cuprina genome unlocks parasitic fly biology to underpin future interventions.</title>
        <authorList>
            <person name="Anstead C.A."/>
            <person name="Korhonen P.K."/>
            <person name="Young N.D."/>
            <person name="Hall R.S."/>
            <person name="Jex A.R."/>
            <person name="Murali S.C."/>
            <person name="Hughes D.S."/>
            <person name="Lee S.F."/>
            <person name="Perry T."/>
            <person name="Stroehlein A.J."/>
            <person name="Ansell B.R."/>
            <person name="Breugelmans B."/>
            <person name="Hofmann A."/>
            <person name="Qu J."/>
            <person name="Dugan S."/>
            <person name="Lee S.L."/>
            <person name="Chao H."/>
            <person name="Dinh H."/>
            <person name="Han Y."/>
            <person name="Doddapaneni H.V."/>
            <person name="Worley K.C."/>
            <person name="Muzny D.M."/>
            <person name="Ioannidis P."/>
            <person name="Waterhouse R.M."/>
            <person name="Zdobnov E.M."/>
            <person name="James P.J."/>
            <person name="Bagnall N.H."/>
            <person name="Kotze A.C."/>
            <person name="Gibbs R.A."/>
            <person name="Richards S."/>
            <person name="Batterham P."/>
            <person name="Gasser R.B."/>
        </authorList>
    </citation>
    <scope>NUCLEOTIDE SEQUENCE [LARGE SCALE GENOMIC DNA]</scope>
    <source>
        <strain evidence="7 8">LS</strain>
        <tissue evidence="7">Full body</tissue>
    </source>
</reference>
<dbReference type="PROSITE" id="PS01359">
    <property type="entry name" value="ZF_PHD_1"/>
    <property type="match status" value="1"/>
</dbReference>
<evidence type="ECO:0000259" key="5">
    <source>
        <dbReference type="PROSITE" id="PS50016"/>
    </source>
</evidence>
<evidence type="ECO:0000313" key="8">
    <source>
        <dbReference type="Proteomes" id="UP000037069"/>
    </source>
</evidence>
<dbReference type="SMART" id="SM00249">
    <property type="entry name" value="PHD"/>
    <property type="match status" value="1"/>
</dbReference>
<accession>A0A0L0CD79</accession>
<dbReference type="EMBL" id="JRES01000561">
    <property type="protein sequence ID" value="KNC30201.1"/>
    <property type="molecule type" value="Genomic_DNA"/>
</dbReference>
<keyword evidence="2 4" id="KW-0863">Zinc-finger</keyword>
<evidence type="ECO:0000256" key="2">
    <source>
        <dbReference type="ARBA" id="ARBA00022771"/>
    </source>
</evidence>
<feature type="domain" description="PHD-type" evidence="5">
    <location>
        <begin position="7"/>
        <end position="63"/>
    </location>
</feature>
<dbReference type="EMBL" id="JRES01000755">
    <property type="protein sequence ID" value="KNC28640.1"/>
    <property type="molecule type" value="Genomic_DNA"/>
</dbReference>
<dbReference type="SUPFAM" id="SSF57903">
    <property type="entry name" value="FYVE/PHD zinc finger"/>
    <property type="match status" value="1"/>
</dbReference>
<organism evidence="7 8">
    <name type="scientific">Lucilia cuprina</name>
    <name type="common">Green bottle fly</name>
    <name type="synonym">Australian sheep blowfly</name>
    <dbReference type="NCBI Taxonomy" id="7375"/>
    <lineage>
        <taxon>Eukaryota</taxon>
        <taxon>Metazoa</taxon>
        <taxon>Ecdysozoa</taxon>
        <taxon>Arthropoda</taxon>
        <taxon>Hexapoda</taxon>
        <taxon>Insecta</taxon>
        <taxon>Pterygota</taxon>
        <taxon>Neoptera</taxon>
        <taxon>Endopterygota</taxon>
        <taxon>Diptera</taxon>
        <taxon>Brachycera</taxon>
        <taxon>Muscomorpha</taxon>
        <taxon>Oestroidea</taxon>
        <taxon>Calliphoridae</taxon>
        <taxon>Luciliinae</taxon>
        <taxon>Lucilia</taxon>
    </lineage>
</organism>
<keyword evidence="3" id="KW-0862">Zinc</keyword>
<dbReference type="AlphaFoldDB" id="A0A0L0CD79"/>
<dbReference type="InterPro" id="IPR013083">
    <property type="entry name" value="Znf_RING/FYVE/PHD"/>
</dbReference>
<name>A0A0L0CD79_LUCCU</name>
<dbReference type="OrthoDB" id="8059039at2759"/>
<evidence type="ECO:0000256" key="3">
    <source>
        <dbReference type="ARBA" id="ARBA00022833"/>
    </source>
</evidence>
<evidence type="ECO:0000313" key="7">
    <source>
        <dbReference type="EMBL" id="KNC30201.1"/>
    </source>
</evidence>
<dbReference type="InterPro" id="IPR019787">
    <property type="entry name" value="Znf_PHD-finger"/>
</dbReference>
<dbReference type="InterPro" id="IPR019786">
    <property type="entry name" value="Zinc_finger_PHD-type_CS"/>
</dbReference>
<keyword evidence="1" id="KW-0479">Metal-binding</keyword>
<dbReference type="GO" id="GO:0008270">
    <property type="term" value="F:zinc ion binding"/>
    <property type="evidence" value="ECO:0007669"/>
    <property type="project" value="UniProtKB-KW"/>
</dbReference>
<gene>
    <name evidence="6" type="ORF">FF38_04898</name>
    <name evidence="7" type="ORF">FF38_06936</name>
</gene>
<dbReference type="InterPro" id="IPR001965">
    <property type="entry name" value="Znf_PHD"/>
</dbReference>
<proteinExistence type="predicted"/>
<dbReference type="InterPro" id="IPR011011">
    <property type="entry name" value="Znf_FYVE_PHD"/>
</dbReference>
<keyword evidence="8" id="KW-1185">Reference proteome</keyword>
<dbReference type="Gene3D" id="3.30.40.10">
    <property type="entry name" value="Zinc/RING finger domain, C3HC4 (zinc finger)"/>
    <property type="match status" value="1"/>
</dbReference>
<dbReference type="Proteomes" id="UP000037069">
    <property type="component" value="Unassembled WGS sequence"/>
</dbReference>
<evidence type="ECO:0000256" key="1">
    <source>
        <dbReference type="ARBA" id="ARBA00022723"/>
    </source>
</evidence>
<dbReference type="Pfam" id="PF00628">
    <property type="entry name" value="PHD"/>
    <property type="match status" value="1"/>
</dbReference>
<evidence type="ECO:0000313" key="6">
    <source>
        <dbReference type="EMBL" id="KNC28640.1"/>
    </source>
</evidence>